<dbReference type="Proteomes" id="UP000606490">
    <property type="component" value="Unassembled WGS sequence"/>
</dbReference>
<dbReference type="PANTHER" id="PTHR43751:SF2">
    <property type="entry name" value="SULFATASE N-TERMINAL DOMAIN-CONTAINING PROTEIN"/>
    <property type="match status" value="1"/>
</dbReference>
<dbReference type="EMBL" id="JAEUXJ010000027">
    <property type="protein sequence ID" value="MBL6459137.1"/>
    <property type="molecule type" value="Genomic_DNA"/>
</dbReference>
<dbReference type="SUPFAM" id="SSF53649">
    <property type="entry name" value="Alkaline phosphatase-like"/>
    <property type="match status" value="1"/>
</dbReference>
<protein>
    <submittedName>
        <fullName evidence="3">Arylsulfatase</fullName>
    </submittedName>
</protein>
<gene>
    <name evidence="3" type="ORF">JMJ55_27830</name>
</gene>
<dbReference type="InterPro" id="IPR017850">
    <property type="entry name" value="Alkaline_phosphatase_core_sf"/>
</dbReference>
<evidence type="ECO:0000256" key="1">
    <source>
        <dbReference type="SAM" id="MobiDB-lite"/>
    </source>
</evidence>
<name>A0ABS1VBT6_9PROT</name>
<keyword evidence="4" id="KW-1185">Reference proteome</keyword>
<dbReference type="PANTHER" id="PTHR43751">
    <property type="entry name" value="SULFATASE"/>
    <property type="match status" value="1"/>
</dbReference>
<comment type="caution">
    <text evidence="3">The sequence shown here is derived from an EMBL/GenBank/DDBJ whole genome shotgun (WGS) entry which is preliminary data.</text>
</comment>
<feature type="domain" description="Sulfatase N-terminal" evidence="2">
    <location>
        <begin position="61"/>
        <end position="390"/>
    </location>
</feature>
<proteinExistence type="predicted"/>
<reference evidence="3 4" key="1">
    <citation type="submission" date="2021-01" db="EMBL/GenBank/DDBJ databases">
        <title>Belnapia mucosa sp. nov. and Belnapia arida sp. nov., isolated from the Tabernas Desert (Almeria, Spain).</title>
        <authorList>
            <person name="Molina-Menor E."/>
            <person name="Vidal-Verdu A."/>
            <person name="Calonge A."/>
            <person name="Satari L."/>
            <person name="Pereto Magraner J."/>
            <person name="Porcar Miralles M."/>
        </authorList>
    </citation>
    <scope>NUCLEOTIDE SEQUENCE [LARGE SCALE GENOMIC DNA]</scope>
    <source>
        <strain evidence="3 4">T6</strain>
    </source>
</reference>
<dbReference type="InterPro" id="IPR000917">
    <property type="entry name" value="Sulfatase_N"/>
</dbReference>
<dbReference type="InterPro" id="IPR006311">
    <property type="entry name" value="TAT_signal"/>
</dbReference>
<evidence type="ECO:0000313" key="3">
    <source>
        <dbReference type="EMBL" id="MBL6459137.1"/>
    </source>
</evidence>
<feature type="region of interest" description="Disordered" evidence="1">
    <location>
        <begin position="32"/>
        <end position="55"/>
    </location>
</feature>
<dbReference type="PROSITE" id="PS51318">
    <property type="entry name" value="TAT"/>
    <property type="match status" value="1"/>
</dbReference>
<dbReference type="RefSeq" id="WP_202828870.1">
    <property type="nucleotide sequence ID" value="NZ_JAEUXJ010000027.1"/>
</dbReference>
<evidence type="ECO:0000259" key="2">
    <source>
        <dbReference type="Pfam" id="PF00884"/>
    </source>
</evidence>
<organism evidence="3 4">
    <name type="scientific">Belnapia mucosa</name>
    <dbReference type="NCBI Taxonomy" id="2804532"/>
    <lineage>
        <taxon>Bacteria</taxon>
        <taxon>Pseudomonadati</taxon>
        <taxon>Pseudomonadota</taxon>
        <taxon>Alphaproteobacteria</taxon>
        <taxon>Acetobacterales</taxon>
        <taxon>Roseomonadaceae</taxon>
        <taxon>Belnapia</taxon>
    </lineage>
</organism>
<accession>A0ABS1VBT6</accession>
<dbReference type="InterPro" id="IPR052701">
    <property type="entry name" value="GAG_Ulvan_Degrading_Sulfatases"/>
</dbReference>
<dbReference type="Gene3D" id="3.40.720.10">
    <property type="entry name" value="Alkaline Phosphatase, subunit A"/>
    <property type="match status" value="1"/>
</dbReference>
<feature type="compositionally biased region" description="Low complexity" evidence="1">
    <location>
        <begin position="32"/>
        <end position="45"/>
    </location>
</feature>
<evidence type="ECO:0000313" key="4">
    <source>
        <dbReference type="Proteomes" id="UP000606490"/>
    </source>
</evidence>
<dbReference type="Gene3D" id="3.30.1120.10">
    <property type="match status" value="1"/>
</dbReference>
<dbReference type="Pfam" id="PF00884">
    <property type="entry name" value="Sulfatase"/>
    <property type="match status" value="1"/>
</dbReference>
<dbReference type="CDD" id="cd16142">
    <property type="entry name" value="ARS_like"/>
    <property type="match status" value="1"/>
</dbReference>
<sequence>MTKESNGRSRRAMLLGGAASLAAGTVSGLQVAQAQQRPATQAQAPVPTPVPPSAAAGARRPNILVIWGDDVGVHNISAYNHGIMGYRTPNIDRIAREGAMFTDSYAQQSCTAGRASFILGQHPFRTGLLTIGMPGSEHGIPDWTPTIATLLKERGYATAQYGKNHLGDRDKHLPTNNGFDEFFGNLYHLNAEEEPQTYYYPRDPEFRRNFGPRGVIRSRRNADGTVQIEDTGPLSVERMPTVDEEFLTAGLDFMDRQARANTPFFLWFNSTRMHIWTHLKKESYGRTGVGIYPDGMVEHDGHVGQILQKLDELGIADNTIVVYGTDNGAETVSWPDGGTTPFYSEKGTTWEGGFRVPQMIRWPGVVRPGTIINDIMSHEDWMPTLLAAAGEPNIVEKLKTGHQAMGRTWRIHADGFNFVPFLRGEQPKGPRDAIYYFSQGGDLNAVRWNDWKVHFAIQQGNIATGVRNVPSWPMVVNLRADPYEKAPHEAQLGYLRWYADNMWLFVPVQAKVKEFVTTIPDYPFASGATLNAAGFNYNTLRAQDALQRLRQLESFSVPVGR</sequence>